<protein>
    <submittedName>
        <fullName evidence="2">Uncharacterized protein</fullName>
    </submittedName>
</protein>
<sequence length="170" mass="19696">MRRRARRPLRQIRSNTRQSRVPASHPEEQRRVAVVLPTPRPVPLARPLSYRKAVTARLLWQPRRRIRIRPIRSGLARNDLCTFDWGEEKTTSEFGVGDVLEDKYDLDCHYQERVTIEVSVTGIVKWRGDDTDWNSSTTKRLTCSMSSTRFAFGQSTQRTATGCLRSHTQS</sequence>
<dbReference type="AlphaFoldDB" id="U1MYM4"/>
<evidence type="ECO:0000313" key="2">
    <source>
        <dbReference type="EMBL" id="ERG95604.1"/>
    </source>
</evidence>
<name>U1MYM4_9EURY</name>
<dbReference type="EMBL" id="KE356561">
    <property type="protein sequence ID" value="ERG95604.1"/>
    <property type="molecule type" value="Genomic_DNA"/>
</dbReference>
<dbReference type="HOGENOM" id="CLU_1567111_0_0_2"/>
<feature type="compositionally biased region" description="Basic residues" evidence="1">
    <location>
        <begin position="1"/>
        <end position="10"/>
    </location>
</feature>
<dbReference type="eggNOG" id="arCOG00679">
    <property type="taxonomic scope" value="Archaea"/>
</dbReference>
<reference evidence="2 3" key="1">
    <citation type="journal article" date="2013" name="PLoS ONE">
        <title>Assembly-driven community genomics of a hypersaline microbial ecosystem.</title>
        <authorList>
            <person name="Podell S."/>
            <person name="Ugalde J.A."/>
            <person name="Narasingarao P."/>
            <person name="Banfield J.F."/>
            <person name="Heidelberg K.B."/>
            <person name="Allen E.E."/>
        </authorList>
    </citation>
    <scope>NUCLEOTIDE SEQUENCE [LARGE SCALE GENOMIC DNA]</scope>
    <source>
        <strain evidence="3">J07HQW2</strain>
    </source>
</reference>
<proteinExistence type="predicted"/>
<evidence type="ECO:0000313" key="3">
    <source>
        <dbReference type="Proteomes" id="UP000030710"/>
    </source>
</evidence>
<organism evidence="2 3">
    <name type="scientific">Haloquadratum walsbyi J07HQW2</name>
    <dbReference type="NCBI Taxonomy" id="1238425"/>
    <lineage>
        <taxon>Archaea</taxon>
        <taxon>Methanobacteriati</taxon>
        <taxon>Methanobacteriota</taxon>
        <taxon>Stenosarchaea group</taxon>
        <taxon>Halobacteria</taxon>
        <taxon>Halobacteriales</taxon>
        <taxon>Haloferacaceae</taxon>
        <taxon>Haloquadratum</taxon>
    </lineage>
</organism>
<dbReference type="Proteomes" id="UP000030710">
    <property type="component" value="Unassembled WGS sequence"/>
</dbReference>
<feature type="region of interest" description="Disordered" evidence="1">
    <location>
        <begin position="1"/>
        <end position="29"/>
    </location>
</feature>
<gene>
    <name evidence="2" type="ORF">J07HQW2_02063</name>
</gene>
<evidence type="ECO:0000256" key="1">
    <source>
        <dbReference type="SAM" id="MobiDB-lite"/>
    </source>
</evidence>
<accession>U1MYM4</accession>